<evidence type="ECO:0000313" key="8">
    <source>
        <dbReference type="Proteomes" id="UP000245631"/>
    </source>
</evidence>
<dbReference type="RefSeq" id="WP_164548598.1">
    <property type="nucleotide sequence ID" value="NZ_QGGH01000013.1"/>
</dbReference>
<dbReference type="GeneID" id="61055134"/>
<feature type="transmembrane region" description="Helical" evidence="6">
    <location>
        <begin position="458"/>
        <end position="477"/>
    </location>
</feature>
<name>A0A8E2W9X0_RHILI</name>
<comment type="caution">
    <text evidence="7">The sequence shown here is derived from an EMBL/GenBank/DDBJ whole genome shotgun (WGS) entry which is preliminary data.</text>
</comment>
<keyword evidence="4 6" id="KW-1133">Transmembrane helix</keyword>
<accession>A0A8E2W9X0</accession>
<feature type="transmembrane region" description="Helical" evidence="6">
    <location>
        <begin position="362"/>
        <end position="383"/>
    </location>
</feature>
<protein>
    <submittedName>
        <fullName evidence="7">O-antigen/teichoic acid export membrane protein</fullName>
    </submittedName>
</protein>
<evidence type="ECO:0000313" key="7">
    <source>
        <dbReference type="EMBL" id="PWJ87933.1"/>
    </source>
</evidence>
<feature type="transmembrane region" description="Helical" evidence="6">
    <location>
        <begin position="149"/>
        <end position="170"/>
    </location>
</feature>
<feature type="transmembrane region" description="Helical" evidence="6">
    <location>
        <begin position="182"/>
        <end position="207"/>
    </location>
</feature>
<dbReference type="Pfam" id="PF01943">
    <property type="entry name" value="Polysacc_synt"/>
    <property type="match status" value="1"/>
</dbReference>
<evidence type="ECO:0000256" key="1">
    <source>
        <dbReference type="ARBA" id="ARBA00004651"/>
    </source>
</evidence>
<dbReference type="Proteomes" id="UP000245631">
    <property type="component" value="Unassembled WGS sequence"/>
</dbReference>
<dbReference type="GO" id="GO:0005886">
    <property type="term" value="C:plasma membrane"/>
    <property type="evidence" value="ECO:0007669"/>
    <property type="project" value="UniProtKB-SubCell"/>
</dbReference>
<comment type="subcellular location">
    <subcellularLocation>
        <location evidence="1">Cell membrane</location>
        <topology evidence="1">Multi-pass membrane protein</topology>
    </subcellularLocation>
</comment>
<reference evidence="7 8" key="1">
    <citation type="submission" date="2018-05" db="EMBL/GenBank/DDBJ databases">
        <title>Genomic Encyclopedia of Type Strains, Phase IV (KMG-IV): sequencing the most valuable type-strain genomes for metagenomic binning, comparative biology and taxonomic classification.</title>
        <authorList>
            <person name="Goeker M."/>
        </authorList>
    </citation>
    <scope>NUCLEOTIDE SEQUENCE [LARGE SCALE GENOMIC DNA]</scope>
    <source>
        <strain evidence="7 8">DSM 2626</strain>
    </source>
</reference>
<dbReference type="PANTHER" id="PTHR30250">
    <property type="entry name" value="PST FAMILY PREDICTED COLANIC ACID TRANSPORTER"/>
    <property type="match status" value="1"/>
</dbReference>
<feature type="transmembrane region" description="Helical" evidence="6">
    <location>
        <begin position="288"/>
        <end position="309"/>
    </location>
</feature>
<feature type="transmembrane region" description="Helical" evidence="6">
    <location>
        <begin position="73"/>
        <end position="93"/>
    </location>
</feature>
<evidence type="ECO:0000256" key="4">
    <source>
        <dbReference type="ARBA" id="ARBA00022989"/>
    </source>
</evidence>
<evidence type="ECO:0000256" key="6">
    <source>
        <dbReference type="SAM" id="Phobius"/>
    </source>
</evidence>
<gene>
    <name evidence="7" type="ORF">C8D77_11322</name>
</gene>
<sequence>MEEESRKSVKETMQLERQHAIAATSVFDDLATDDFELKRDSCKRGFEPPGQQLTAKEGTGSHGLTRRLSHASVWALFIYAAGAGLTFVTQIAIARLVGAASFGTYTYVFAWITLLSYGSTLGFHVAVLRFVPAYEATNQFPMALGFIRFGSKACIILAILIAAVGALIVVEWPHHLEPELAISVLIGLATLPLITIYLTGAGVVRAFGGVISALLPERIVRDGLMLALLGLAAYFTPWRLDATAVMWMLLISSATAAFITGVSVWRLWPAGLSAAPPTYAFKDWWPSLLPIMIMTFVDVLMNRTAVVLLGKIGFIKGAGIFGVGSNISLLLTLPRVAVSTAFAPAISRLFARKDLTGLQALFARATILSFAGGVALALPLLVLTEPVLRAFGGEFTSGALIARILIVGQLFAAAVGPQQQLLTMTGHERAAAILMSVAALVNVLGCIVGIALNGAVGAAIVTSATAVFLSVCQAIYIRSRLGIHPGLIWAIRHVREAVMAGQLR</sequence>
<feature type="transmembrane region" description="Helical" evidence="6">
    <location>
        <begin position="105"/>
        <end position="128"/>
    </location>
</feature>
<feature type="transmembrane region" description="Helical" evidence="6">
    <location>
        <begin position="395"/>
        <end position="417"/>
    </location>
</feature>
<feature type="transmembrane region" description="Helical" evidence="6">
    <location>
        <begin position="429"/>
        <end position="452"/>
    </location>
</feature>
<feature type="transmembrane region" description="Helical" evidence="6">
    <location>
        <begin position="219"/>
        <end position="238"/>
    </location>
</feature>
<keyword evidence="3 6" id="KW-0812">Transmembrane</keyword>
<evidence type="ECO:0000256" key="5">
    <source>
        <dbReference type="ARBA" id="ARBA00023136"/>
    </source>
</evidence>
<dbReference type="PANTHER" id="PTHR30250:SF11">
    <property type="entry name" value="O-ANTIGEN TRANSPORTER-RELATED"/>
    <property type="match status" value="1"/>
</dbReference>
<feature type="transmembrane region" description="Helical" evidence="6">
    <location>
        <begin position="244"/>
        <end position="268"/>
    </location>
</feature>
<organism evidence="7 8">
    <name type="scientific">Rhizobium loti</name>
    <name type="common">Mesorhizobium loti</name>
    <dbReference type="NCBI Taxonomy" id="381"/>
    <lineage>
        <taxon>Bacteria</taxon>
        <taxon>Pseudomonadati</taxon>
        <taxon>Pseudomonadota</taxon>
        <taxon>Alphaproteobacteria</taxon>
        <taxon>Hyphomicrobiales</taxon>
        <taxon>Phyllobacteriaceae</taxon>
        <taxon>Mesorhizobium</taxon>
    </lineage>
</organism>
<dbReference type="InterPro" id="IPR050833">
    <property type="entry name" value="Poly_Biosynth_Transport"/>
</dbReference>
<keyword evidence="2" id="KW-1003">Cell membrane</keyword>
<dbReference type="InterPro" id="IPR002797">
    <property type="entry name" value="Polysacc_synth"/>
</dbReference>
<proteinExistence type="predicted"/>
<evidence type="ECO:0000256" key="3">
    <source>
        <dbReference type="ARBA" id="ARBA00022692"/>
    </source>
</evidence>
<evidence type="ECO:0000256" key="2">
    <source>
        <dbReference type="ARBA" id="ARBA00022475"/>
    </source>
</evidence>
<keyword evidence="5 6" id="KW-0472">Membrane</keyword>
<dbReference type="EMBL" id="QGGH01000013">
    <property type="protein sequence ID" value="PWJ87933.1"/>
    <property type="molecule type" value="Genomic_DNA"/>
</dbReference>
<dbReference type="AlphaFoldDB" id="A0A8E2W9X0"/>